<evidence type="ECO:0000256" key="6">
    <source>
        <dbReference type="ARBA" id="ARBA00023136"/>
    </source>
</evidence>
<evidence type="ECO:0000256" key="5">
    <source>
        <dbReference type="ARBA" id="ARBA00022989"/>
    </source>
</evidence>
<organism evidence="12">
    <name type="scientific">Darwinula stevensoni</name>
    <dbReference type="NCBI Taxonomy" id="69355"/>
    <lineage>
        <taxon>Eukaryota</taxon>
        <taxon>Metazoa</taxon>
        <taxon>Ecdysozoa</taxon>
        <taxon>Arthropoda</taxon>
        <taxon>Crustacea</taxon>
        <taxon>Oligostraca</taxon>
        <taxon>Ostracoda</taxon>
        <taxon>Podocopa</taxon>
        <taxon>Podocopida</taxon>
        <taxon>Darwinulocopina</taxon>
        <taxon>Darwinuloidea</taxon>
        <taxon>Darwinulidae</taxon>
        <taxon>Darwinula</taxon>
    </lineage>
</organism>
<evidence type="ECO:0000256" key="7">
    <source>
        <dbReference type="ARBA" id="ARBA00023180"/>
    </source>
</evidence>
<evidence type="ECO:0000256" key="8">
    <source>
        <dbReference type="PROSITE-ProRule" id="PRU00043"/>
    </source>
</evidence>
<feature type="domain" description="Cadherin" evidence="11">
    <location>
        <begin position="1047"/>
        <end position="1155"/>
    </location>
</feature>
<reference evidence="12" key="1">
    <citation type="submission" date="2020-11" db="EMBL/GenBank/DDBJ databases">
        <authorList>
            <person name="Tran Van P."/>
        </authorList>
    </citation>
    <scope>NUCLEOTIDE SEQUENCE</scope>
</reference>
<feature type="domain" description="Cadherin" evidence="11">
    <location>
        <begin position="707"/>
        <end position="815"/>
    </location>
</feature>
<feature type="domain" description="Cadherin" evidence="11">
    <location>
        <begin position="30"/>
        <end position="144"/>
    </location>
</feature>
<dbReference type="EMBL" id="CAJPEV010002629">
    <property type="protein sequence ID" value="CAG0897539.1"/>
    <property type="molecule type" value="Genomic_DNA"/>
</dbReference>
<keyword evidence="5 10" id="KW-1133">Transmembrane helix</keyword>
<keyword evidence="3" id="KW-0677">Repeat</keyword>
<dbReference type="Proteomes" id="UP000677054">
    <property type="component" value="Unassembled WGS sequence"/>
</dbReference>
<dbReference type="OrthoDB" id="6252479at2759"/>
<dbReference type="PRINTS" id="PR00205">
    <property type="entry name" value="CADHERIN"/>
</dbReference>
<sequence length="1571" mass="173971">MQDRGEPPQESTTSVHIEVLDNDDQDPIFTSNLYRGTVVEDAYITGNRIKRQVKTEPRIRAYDQDLGMNETLVYSILSGDQYGFFEIDSRTGSLFLVKEIDREALKNSGFSLQISATQTNNHGRHSLAMVEIQVMDVNDNIPTFSADLYNISIMENLPNGFSVVQVYAFDRDQDENAAFVYGLEEAYGPFTIDGHTGWLSVKDSSLLDRETTPMVRMTVSAREAKPNVMEKAGKTRATIEVHLLDANDNSPIFFPNNVFTFNITRDASVGTIIGQVVAEDADAGLNGMVKYRVTGIRPESQGNPFQVDPHYGTLTVSRTLEYAIPYTLFVEATDSPGNPSETRSSLAVVHIFVSNRNEHPPFIVGAPLEFWIGAEVPIGTIVGQIKASDPDGDVLEYDLLHKYREGVPFAVEERSGIIAIWDDLEKYGRLHYFFQAIVSDGNHTVTTNTTIHLVLPEDKNMVELGPYEFKVPENQLHAEVGKIKVKESRLVTLTFEIPDPEATKVFRIRNDGTLETRQSLDREKTPSYDLRILVQQNQKKLEGVVNVKVKVTDENDNPPTFSDPEYRGYIQENSPPGTLVDIKPKIRVFDADEGENALYWLILQGNDKELFELNPQRKQIFLAPTAKLDREVKATYNLLLVAIQGRYNVTAKLTISVNDDNDHQPELVFKPSKDEFGFPLLFNNSLRSLASDIHVSIVTPDGSNVHNTREVHVQVPENVPIGSSIGTLLSIDDDIGENGDASYDIISEELVTLSGSRSSSYMKVNAVTGNVIVSKALQGGSEIHLNVSSVDGGGLMSTQMILIHVQDINDHHPVFQQSTYKFSIVEGEYGMSHVVGRVVARDEDIGNNGAISYALRENLSASFRVAVDSLSGEVTVIGSVDRESTPVVNLAVFAVDHGEPSLEGTASIVINVEDVNDNVPRFFGHDRIEYVPDTDGGEYLPVYTAQVPENSEPGTPLVLLHANDTDSVETGNGMVLFRLQYDDGLFGVDTKSGAVFATRPLDYESKHSHQFRAIAYDLGKPKALSTTALVKVDVTDVPEVIHGHYFPSRQYVVHVEENLDTPIDLLDIDLREDLQESDFLFKMVSRKGIGTFHVDSDTGVLSLLVPLDREEVGEHLIRIKATERISNQFGNPQDGRDEVDVRVIVDDVNDNDPQFVFGDHDHPFVASVPRDAPFGYQVTRITAEDKDAGVGGKIHYTILSKEEDESELFGIHPETGQVRVKVTGGLLPYSTTRKIFGFDVKASDEDGRPSGHSVVANVFIYVTEEEEQAVVTLDASPDEVEESLNAILRNMSAITKADLRVRKVEAHVDGDLADPALTDLYVYGVDAEKHAIIDSATLLKLLGDKGETSGGLKAIGVMRIRGTAEVYGLQGLSLRTAEIVMIVVGAIIFLATLITLIIVCTIKQNKYRGGRQTIDPGLVRKNSPWPTTALRNSSFTVLESTPTSSEGTSPDNLMLGGGKRYPSLDHQIHLHGSRLSLQNLAGHDNGNGLRRSNRQRSVHHLRHHHQRHTERNFVDGCICKAVPPPVPARNRNRNNEYSDFVLDNEDTLPRRTVPTTTECPECHCTYLNDQL</sequence>
<feature type="domain" description="Cadherin" evidence="11">
    <location>
        <begin position="816"/>
        <end position="922"/>
    </location>
</feature>
<dbReference type="PROSITE" id="PS00232">
    <property type="entry name" value="CADHERIN_1"/>
    <property type="match status" value="5"/>
</dbReference>
<evidence type="ECO:0000256" key="4">
    <source>
        <dbReference type="ARBA" id="ARBA00022837"/>
    </source>
</evidence>
<accession>A0A7R9FP73</accession>
<feature type="region of interest" description="Disordered" evidence="9">
    <location>
        <begin position="1480"/>
        <end position="1507"/>
    </location>
</feature>
<keyword evidence="6 10" id="KW-0472">Membrane</keyword>
<feature type="compositionally biased region" description="Basic residues" evidence="9">
    <location>
        <begin position="1491"/>
        <end position="1507"/>
    </location>
</feature>
<feature type="domain" description="Cadherin" evidence="11">
    <location>
        <begin position="463"/>
        <end position="561"/>
    </location>
</feature>
<feature type="domain" description="Cadherin" evidence="11">
    <location>
        <begin position="145"/>
        <end position="253"/>
    </location>
</feature>
<evidence type="ECO:0000313" key="13">
    <source>
        <dbReference type="Proteomes" id="UP000677054"/>
    </source>
</evidence>
<gene>
    <name evidence="12" type="ORF">DSTB1V02_LOCUS9829</name>
</gene>
<dbReference type="Gene3D" id="2.60.40.60">
    <property type="entry name" value="Cadherins"/>
    <property type="match status" value="11"/>
</dbReference>
<dbReference type="InterPro" id="IPR050174">
    <property type="entry name" value="Protocadherin/Cadherin-CA"/>
</dbReference>
<dbReference type="InterPro" id="IPR015919">
    <property type="entry name" value="Cadherin-like_sf"/>
</dbReference>
<evidence type="ECO:0000313" key="12">
    <source>
        <dbReference type="EMBL" id="CAD7250045.1"/>
    </source>
</evidence>
<keyword evidence="4 8" id="KW-0106">Calcium</keyword>
<dbReference type="GO" id="GO:0060429">
    <property type="term" value="P:epithelium development"/>
    <property type="evidence" value="ECO:0007669"/>
    <property type="project" value="UniProtKB-ARBA"/>
</dbReference>
<dbReference type="PROSITE" id="PS50268">
    <property type="entry name" value="CADHERIN_2"/>
    <property type="match status" value="12"/>
</dbReference>
<dbReference type="CDD" id="cd11304">
    <property type="entry name" value="Cadherin_repeat"/>
    <property type="match status" value="10"/>
</dbReference>
<dbReference type="FunFam" id="2.60.40.60:FF:000020">
    <property type="entry name" value="Dachsous cadherin-related 1b"/>
    <property type="match status" value="1"/>
</dbReference>
<evidence type="ECO:0000256" key="3">
    <source>
        <dbReference type="ARBA" id="ARBA00022737"/>
    </source>
</evidence>
<dbReference type="InterPro" id="IPR020894">
    <property type="entry name" value="Cadherin_CS"/>
</dbReference>
<dbReference type="EMBL" id="LR902146">
    <property type="protein sequence ID" value="CAD7250045.1"/>
    <property type="molecule type" value="Genomic_DNA"/>
</dbReference>
<dbReference type="SUPFAM" id="SSF49313">
    <property type="entry name" value="Cadherin-like"/>
    <property type="match status" value="11"/>
</dbReference>
<evidence type="ECO:0000256" key="1">
    <source>
        <dbReference type="ARBA" id="ARBA00004167"/>
    </source>
</evidence>
<dbReference type="PANTHER" id="PTHR24028:SF328">
    <property type="entry name" value="CADHERIN-3"/>
    <property type="match status" value="1"/>
</dbReference>
<dbReference type="GO" id="GO:0009653">
    <property type="term" value="P:anatomical structure morphogenesis"/>
    <property type="evidence" value="ECO:0007669"/>
    <property type="project" value="UniProtKB-ARBA"/>
</dbReference>
<feature type="transmembrane region" description="Helical" evidence="10">
    <location>
        <begin position="1379"/>
        <end position="1402"/>
    </location>
</feature>
<comment type="subcellular location">
    <subcellularLocation>
        <location evidence="1">Membrane</location>
        <topology evidence="1">Single-pass membrane protein</topology>
    </subcellularLocation>
</comment>
<dbReference type="SMART" id="SM00112">
    <property type="entry name" value="CA"/>
    <property type="match status" value="10"/>
</dbReference>
<evidence type="ECO:0000256" key="9">
    <source>
        <dbReference type="SAM" id="MobiDB-lite"/>
    </source>
</evidence>
<dbReference type="GO" id="GO:0005886">
    <property type="term" value="C:plasma membrane"/>
    <property type="evidence" value="ECO:0007669"/>
    <property type="project" value="InterPro"/>
</dbReference>
<feature type="domain" description="Cadherin" evidence="11">
    <location>
        <begin position="364"/>
        <end position="468"/>
    </location>
</feature>
<name>A0A7R9FP73_9CRUS</name>
<feature type="region of interest" description="Disordered" evidence="9">
    <location>
        <begin position="1436"/>
        <end position="1457"/>
    </location>
</feature>
<evidence type="ECO:0000256" key="2">
    <source>
        <dbReference type="ARBA" id="ARBA00022692"/>
    </source>
</evidence>
<evidence type="ECO:0000259" key="11">
    <source>
        <dbReference type="PROSITE" id="PS50268"/>
    </source>
</evidence>
<dbReference type="PANTHER" id="PTHR24028">
    <property type="entry name" value="CADHERIN-87A"/>
    <property type="match status" value="1"/>
</dbReference>
<feature type="compositionally biased region" description="Low complexity" evidence="9">
    <location>
        <begin position="1439"/>
        <end position="1450"/>
    </location>
</feature>
<feature type="domain" description="Cadherin" evidence="11">
    <location>
        <begin position="1160"/>
        <end position="1279"/>
    </location>
</feature>
<dbReference type="Pfam" id="PF00028">
    <property type="entry name" value="Cadherin"/>
    <property type="match status" value="7"/>
</dbReference>
<feature type="domain" description="Cadherin" evidence="11">
    <location>
        <begin position="562"/>
        <end position="667"/>
    </location>
</feature>
<evidence type="ECO:0000256" key="10">
    <source>
        <dbReference type="SAM" id="Phobius"/>
    </source>
</evidence>
<dbReference type="GO" id="GO:0005509">
    <property type="term" value="F:calcium ion binding"/>
    <property type="evidence" value="ECO:0007669"/>
    <property type="project" value="UniProtKB-UniRule"/>
</dbReference>
<dbReference type="InterPro" id="IPR002126">
    <property type="entry name" value="Cadherin-like_dom"/>
</dbReference>
<keyword evidence="2 10" id="KW-0812">Transmembrane</keyword>
<proteinExistence type="predicted"/>
<feature type="domain" description="Cadherin" evidence="11">
    <location>
        <begin position="255"/>
        <end position="363"/>
    </location>
</feature>
<keyword evidence="13" id="KW-1185">Reference proteome</keyword>
<keyword evidence="7" id="KW-0325">Glycoprotein</keyword>
<protein>
    <recommendedName>
        <fullName evidence="11">Cadherin domain-containing protein</fullName>
    </recommendedName>
</protein>
<dbReference type="FunFam" id="2.60.40.60:FF:000266">
    <property type="entry name" value="Cadherin 23"/>
    <property type="match status" value="1"/>
</dbReference>
<dbReference type="GO" id="GO:0007156">
    <property type="term" value="P:homophilic cell adhesion via plasma membrane adhesion molecules"/>
    <property type="evidence" value="ECO:0007669"/>
    <property type="project" value="InterPro"/>
</dbReference>
<feature type="domain" description="Cadherin" evidence="11">
    <location>
        <begin position="939"/>
        <end position="1049"/>
    </location>
</feature>
<feature type="domain" description="Cadherin" evidence="11">
    <location>
        <begin position="3"/>
        <end position="29"/>
    </location>
</feature>